<evidence type="ECO:0000313" key="1">
    <source>
        <dbReference type="EMBL" id="MBM6618511.1"/>
    </source>
</evidence>
<dbReference type="Gene3D" id="3.30.420.10">
    <property type="entry name" value="Ribonuclease H-like superfamily/Ribonuclease H"/>
    <property type="match status" value="1"/>
</dbReference>
<evidence type="ECO:0000313" key="2">
    <source>
        <dbReference type="Proteomes" id="UP001518925"/>
    </source>
</evidence>
<comment type="caution">
    <text evidence="1">The sequence shown here is derived from an EMBL/GenBank/DDBJ whole genome shotgun (WGS) entry which is preliminary data.</text>
</comment>
<dbReference type="SUPFAM" id="SSF53098">
    <property type="entry name" value="Ribonuclease H-like"/>
    <property type="match status" value="1"/>
</dbReference>
<dbReference type="InterPro" id="IPR012337">
    <property type="entry name" value="RNaseH-like_sf"/>
</dbReference>
<keyword evidence="2" id="KW-1185">Reference proteome</keyword>
<dbReference type="EMBL" id="JAFELM010000031">
    <property type="protein sequence ID" value="MBM6618511.1"/>
    <property type="molecule type" value="Genomic_DNA"/>
</dbReference>
<dbReference type="Proteomes" id="UP001518925">
    <property type="component" value="Unassembled WGS sequence"/>
</dbReference>
<dbReference type="RefSeq" id="WP_204203849.1">
    <property type="nucleotide sequence ID" value="NZ_JAFELM010000031.1"/>
</dbReference>
<gene>
    <name evidence="1" type="ORF">JR050_12650</name>
</gene>
<reference evidence="1 2" key="1">
    <citation type="submission" date="2021-02" db="EMBL/GenBank/DDBJ databases">
        <title>Bacillus sp. RD4P76, an endophyte from a halophyte.</title>
        <authorList>
            <person name="Sun J.-Q."/>
        </authorList>
    </citation>
    <scope>NUCLEOTIDE SEQUENCE [LARGE SCALE GENOMIC DNA]</scope>
    <source>
        <strain evidence="1 2">RD4P76</strain>
    </source>
</reference>
<proteinExistence type="predicted"/>
<evidence type="ECO:0008006" key="3">
    <source>
        <dbReference type="Google" id="ProtNLM"/>
    </source>
</evidence>
<sequence>MIEYFIDGSAKENIIGVGIVKVNEFGFVEKFHYSIENIKPTSNIAEGFALQKAFELIQKNDSEKNELINIYTDNQNLHNSFFYHVNVEFNRSSFFAKQETNNYYHYLRNLYIGLISRNTNLPMYHCLKTKEARPTVKIYYKDDVEDKKFLQEAHLLSRKYINEENKREKKETKVESKKIKIQLKAVRKNEQWYIVKNNKGIMAGNKRPLIALSEALKQINSQTSEIHLCDTLTTILKSTNKNNLSNSSIKSAVKIIETHKLPVNL</sequence>
<organism evidence="1 2">
    <name type="scientific">Bacillus suaedaesalsae</name>
    <dbReference type="NCBI Taxonomy" id="2810349"/>
    <lineage>
        <taxon>Bacteria</taxon>
        <taxon>Bacillati</taxon>
        <taxon>Bacillota</taxon>
        <taxon>Bacilli</taxon>
        <taxon>Bacillales</taxon>
        <taxon>Bacillaceae</taxon>
        <taxon>Bacillus</taxon>
    </lineage>
</organism>
<dbReference type="InterPro" id="IPR036397">
    <property type="entry name" value="RNaseH_sf"/>
</dbReference>
<accession>A0ABS2DJE5</accession>
<protein>
    <recommendedName>
        <fullName evidence="3">RNase H type-1 domain-containing protein</fullName>
    </recommendedName>
</protein>
<name>A0ABS2DJE5_9BACI</name>